<protein>
    <submittedName>
        <fullName evidence="1">OsmC family peroxiredoxin</fullName>
    </submittedName>
</protein>
<name>A0A7V5PQZ1_CALAY</name>
<dbReference type="Proteomes" id="UP000886124">
    <property type="component" value="Unassembled WGS sequence"/>
</dbReference>
<dbReference type="InterPro" id="IPR015946">
    <property type="entry name" value="KH_dom-like_a/b"/>
</dbReference>
<dbReference type="PANTHER" id="PTHR34352:SF1">
    <property type="entry name" value="PROTEIN YHFA"/>
    <property type="match status" value="1"/>
</dbReference>
<dbReference type="PANTHER" id="PTHR34352">
    <property type="entry name" value="PROTEIN YHFA"/>
    <property type="match status" value="1"/>
</dbReference>
<dbReference type="EMBL" id="DROD01000665">
    <property type="protein sequence ID" value="HHJ53603.1"/>
    <property type="molecule type" value="Genomic_DNA"/>
</dbReference>
<dbReference type="Gene3D" id="3.30.300.20">
    <property type="match status" value="1"/>
</dbReference>
<organism evidence="1">
    <name type="scientific">Caldithrix abyssi</name>
    <dbReference type="NCBI Taxonomy" id="187145"/>
    <lineage>
        <taxon>Bacteria</taxon>
        <taxon>Pseudomonadati</taxon>
        <taxon>Calditrichota</taxon>
        <taxon>Calditrichia</taxon>
        <taxon>Calditrichales</taxon>
        <taxon>Calditrichaceae</taxon>
        <taxon>Caldithrix</taxon>
    </lineage>
</organism>
<dbReference type="InterPro" id="IPR003718">
    <property type="entry name" value="OsmC/Ohr_fam"/>
</dbReference>
<comment type="caution">
    <text evidence="1">The sequence shown here is derived from an EMBL/GenBank/DDBJ whole genome shotgun (WGS) entry which is preliminary data.</text>
</comment>
<dbReference type="AlphaFoldDB" id="A0A7V5PQZ1"/>
<gene>
    <name evidence="1" type="ORF">ENJ89_10445</name>
</gene>
<dbReference type="SUPFAM" id="SSF82784">
    <property type="entry name" value="OsmC-like"/>
    <property type="match status" value="1"/>
</dbReference>
<evidence type="ECO:0000313" key="1">
    <source>
        <dbReference type="EMBL" id="HHJ53603.1"/>
    </source>
</evidence>
<reference evidence="1" key="1">
    <citation type="journal article" date="2020" name="mSystems">
        <title>Genome- and Community-Level Interaction Insights into Carbon Utilization and Element Cycling Functions of Hydrothermarchaeota in Hydrothermal Sediment.</title>
        <authorList>
            <person name="Zhou Z."/>
            <person name="Liu Y."/>
            <person name="Xu W."/>
            <person name="Pan J."/>
            <person name="Luo Z.H."/>
            <person name="Li M."/>
        </authorList>
    </citation>
    <scope>NUCLEOTIDE SEQUENCE [LARGE SCALE GENOMIC DNA]</scope>
    <source>
        <strain evidence="1">HyVt-527</strain>
    </source>
</reference>
<sequence length="129" mass="14079">MSQAKAKVVQIKGVTFVGLTDSNHWVPIDGPEQFGGSNAAIRPKELLLISLAGCTGSDVASIMTKMREPYTRLEVHVDAEMSDTHPKVYTKIHLTFKVWGDGIKEANLKKAIELSSTTYCGVTAMLRNS</sequence>
<dbReference type="InterPro" id="IPR036102">
    <property type="entry name" value="OsmC/Ohrsf"/>
</dbReference>
<dbReference type="Gene3D" id="2.20.25.10">
    <property type="match status" value="1"/>
</dbReference>
<proteinExistence type="predicted"/>
<feature type="non-terminal residue" evidence="1">
    <location>
        <position position="129"/>
    </location>
</feature>
<accession>A0A7V5PQZ1</accession>
<dbReference type="Pfam" id="PF02566">
    <property type="entry name" value="OsmC"/>
    <property type="match status" value="1"/>
</dbReference>